<evidence type="ECO:0000256" key="4">
    <source>
        <dbReference type="ARBA" id="ARBA00065193"/>
    </source>
</evidence>
<evidence type="ECO:0000256" key="7">
    <source>
        <dbReference type="SAM" id="MobiDB-lite"/>
    </source>
</evidence>
<dbReference type="GeneID" id="59255845"/>
<evidence type="ECO:0000256" key="6">
    <source>
        <dbReference type="ARBA" id="ARBA00079659"/>
    </source>
</evidence>
<dbReference type="GO" id="GO:0005634">
    <property type="term" value="C:nucleus"/>
    <property type="evidence" value="ECO:0007669"/>
    <property type="project" value="UniProtKB-SubCell"/>
</dbReference>
<dbReference type="InterPro" id="IPR003958">
    <property type="entry name" value="CBFA_NFYB_domain"/>
</dbReference>
<organism evidence="9 10">
    <name type="scientific">Botrytis fragariae</name>
    <dbReference type="NCBI Taxonomy" id="1964551"/>
    <lineage>
        <taxon>Eukaryota</taxon>
        <taxon>Fungi</taxon>
        <taxon>Dikarya</taxon>
        <taxon>Ascomycota</taxon>
        <taxon>Pezizomycotina</taxon>
        <taxon>Leotiomycetes</taxon>
        <taxon>Helotiales</taxon>
        <taxon>Sclerotiniaceae</taxon>
        <taxon>Botrytis</taxon>
    </lineage>
</organism>
<dbReference type="PROSITE" id="PS50056">
    <property type="entry name" value="TYR_PHOSPHATASE_2"/>
    <property type="match status" value="1"/>
</dbReference>
<feature type="region of interest" description="Disordered" evidence="7">
    <location>
        <begin position="514"/>
        <end position="546"/>
    </location>
</feature>
<dbReference type="SUPFAM" id="SSF47113">
    <property type="entry name" value="Histone-fold"/>
    <property type="match status" value="1"/>
</dbReference>
<sequence>MTSTLHEKALEPPFITVEGIPNFRDLGGYPLASGPTSHSVRQGVVYRCGEPQRVTKKGIATMQQLGITHIYDLRSQDELIKGAAAGRGGVVEWEGCQRVFAPVFPAEDYSPEKIAIRFKDYASKDTEGFTRAYTDILNNAPNSYRTILLHLANEPSKPLIVHCTAGKDRTGVLCALILSLCGVDDEVVAREYSLTTFGLPQEWKAGIIKHLMAHPAIKDDHEGAENLISSKAENMLATLKMLRENFGGAESYVIEKCGLTIDEVGRILPSRSFSLTPPQNARRATRARRSLFRWLGTQGENFRNPLDNSTNYMGAYNTDGKLKRVVEAAADARKDGGPKPDSQNEPDANGNKELPPQTARDMIPFPGNRKFISQSVLSEELRELIWTKIMQDAKSVREVSAELGVEMSRVGAVVRLKEIEKEWERAGKPLARPYANAVMSMVPVTQLNTGTSRTTHESINDLPIHVATGQQIFHPTSESRHFTREDAAKIFDERLLPADQRIPHPELIEMHKDFKAGLSRDERTARQDARDEAEEQVRQRRADRKAAEEAKIMKVNTPRWEFRIKEINVDDIGKDGRGAHGTGWRYGRPLMDRKRGQCDFELPFCVAGNDDLSLPKGLTCVPFPSSYHRPHHLHKKYPLWAEAIAIPRRISSLAFESSLKNMEKVCLTSGYLSASPEAWDPSRSSSRLDLSGKRLEYVQKVLEDIRTWHKEVSMSISRSRSATHQSCHQNNFDIVPRQFHKQQTHHIISAFMDPLQQNTSWTHVSNGDYTTSRRYTSRSLCPESNRSTLWKIDPIPSSIYKSKRMQTTGIKRIPRPVPSPRTSSLGATMFPRRRNAIRGRILPKPVSIVHPTMKQHSCQSQATEDGLFSPDLDRCFGSYWDGESSLTDTQVNGIIDDTDSSPTVFAQAELIFHARDQSNKAIGGQDHKDGIPHSSTVVRLSARRSSLQASESIFKTPSLQENEEEKARRHIAFVHSALRNLVPFEISDYLYRVSQSSETCNDSRESFLNSFSDMAPPYIRSNPAFQSSKALEQDGDSTPGFGFSFKRTSNEQSPLQPPDTIDNPATVQKIVTEILPASSGLAFGKDARDLLIECCVEFITLISSEANEISEKESKKTIACEHITKALEQLGFSEYVKDIVDVASEHKEQLKGREKKANKLEQSGLTAEQLLAMQEEAFRDAAQRHG</sequence>
<dbReference type="CDD" id="cd22905">
    <property type="entry name" value="HFD_Dr1"/>
    <property type="match status" value="1"/>
</dbReference>
<dbReference type="GO" id="GO:0004721">
    <property type="term" value="F:phosphoprotein phosphatase activity"/>
    <property type="evidence" value="ECO:0007669"/>
    <property type="project" value="InterPro"/>
</dbReference>
<evidence type="ECO:0000256" key="3">
    <source>
        <dbReference type="ARBA" id="ARBA00053814"/>
    </source>
</evidence>
<gene>
    <name evidence="9" type="ORF">Bfra_001728</name>
</gene>
<dbReference type="RefSeq" id="XP_037196307.1">
    <property type="nucleotide sequence ID" value="XM_037332153.1"/>
</dbReference>
<dbReference type="InterPro" id="IPR016130">
    <property type="entry name" value="Tyr_Pase_AS"/>
</dbReference>
<feature type="compositionally biased region" description="Basic and acidic residues" evidence="7">
    <location>
        <begin position="329"/>
        <end position="338"/>
    </location>
</feature>
<keyword evidence="10" id="KW-1185">Reference proteome</keyword>
<dbReference type="InterPro" id="IPR029021">
    <property type="entry name" value="Prot-tyrosine_phosphatase-like"/>
</dbReference>
<dbReference type="Proteomes" id="UP000531561">
    <property type="component" value="Unassembled WGS sequence"/>
</dbReference>
<feature type="domain" description="Tyrosine specific protein phosphatases" evidence="8">
    <location>
        <begin position="134"/>
        <end position="178"/>
    </location>
</feature>
<evidence type="ECO:0000313" key="9">
    <source>
        <dbReference type="EMBL" id="KAF5877361.1"/>
    </source>
</evidence>
<dbReference type="Pfam" id="PF12298">
    <property type="entry name" value="Bot1p"/>
    <property type="match status" value="1"/>
</dbReference>
<comment type="subunit">
    <text evidence="4">Forms the NCT transcriptional regulatory complex with nctA and mot1.</text>
</comment>
<dbReference type="EMBL" id="JABFCT010000003">
    <property type="protein sequence ID" value="KAF5877361.1"/>
    <property type="molecule type" value="Genomic_DNA"/>
</dbReference>
<accession>A0A8H6B0V6</accession>
<keyword evidence="2" id="KW-0539">Nucleus</keyword>
<comment type="caution">
    <text evidence="9">The sequence shown here is derived from an EMBL/GenBank/DDBJ whole genome shotgun (WGS) entry which is preliminary data.</text>
</comment>
<dbReference type="PANTHER" id="PTHR28158:SF1">
    <property type="entry name" value="SMALL RIBOSOMAL SUBUNIT PROTEIN MS45"/>
    <property type="match status" value="1"/>
</dbReference>
<dbReference type="Pfam" id="PF13350">
    <property type="entry name" value="Y_phosphatase3"/>
    <property type="match status" value="1"/>
</dbReference>
<evidence type="ECO:0000256" key="1">
    <source>
        <dbReference type="ARBA" id="ARBA00004123"/>
    </source>
</evidence>
<evidence type="ECO:0000256" key="5">
    <source>
        <dbReference type="ARBA" id="ARBA00072420"/>
    </source>
</evidence>
<feature type="region of interest" description="Disordered" evidence="7">
    <location>
        <begin position="329"/>
        <end position="365"/>
    </location>
</feature>
<comment type="subcellular location">
    <subcellularLocation>
        <location evidence="1">Nucleus</location>
    </subcellularLocation>
</comment>
<evidence type="ECO:0000259" key="8">
    <source>
        <dbReference type="PROSITE" id="PS50056"/>
    </source>
</evidence>
<evidence type="ECO:0000256" key="2">
    <source>
        <dbReference type="ARBA" id="ARBA00023242"/>
    </source>
</evidence>
<protein>
    <recommendedName>
        <fullName evidence="5">NCT transcriptional regulatory complex subunit B</fullName>
    </recommendedName>
    <alternativeName>
        <fullName evidence="6">Negative cofactor 2 B</fullName>
    </alternativeName>
</protein>
<dbReference type="Pfam" id="PF00808">
    <property type="entry name" value="CBFD_NFYB_HMF"/>
    <property type="match status" value="1"/>
</dbReference>
<dbReference type="AlphaFoldDB" id="A0A8H6B0V6"/>
<dbReference type="SUPFAM" id="SSF52799">
    <property type="entry name" value="(Phosphotyrosine protein) phosphatases II"/>
    <property type="match status" value="1"/>
</dbReference>
<dbReference type="Gene3D" id="1.10.20.10">
    <property type="entry name" value="Histone, subunit A"/>
    <property type="match status" value="1"/>
</dbReference>
<dbReference type="OrthoDB" id="449382at2759"/>
<comment type="function">
    <text evidence="3">Part of the NCT transcriptional regulatory complex that acts as a key regulator of ergosterol biosynthesis and the azole exporter cdr1B. The NCT complex binds the promoters of genes linked to azole susceptibility, and especially represses the expression of cdr1B transporter.</text>
</comment>
<dbReference type="FunFam" id="1.10.20.10:FF:000019">
    <property type="entry name" value="Negative cofactor 2 beta"/>
    <property type="match status" value="1"/>
</dbReference>
<dbReference type="Gene3D" id="3.90.190.10">
    <property type="entry name" value="Protein tyrosine phosphatase superfamily"/>
    <property type="match status" value="1"/>
</dbReference>
<dbReference type="InterPro" id="IPR026893">
    <property type="entry name" value="Tyr/Ser_Pase_IphP-type"/>
</dbReference>
<dbReference type="InterPro" id="IPR021036">
    <property type="entry name" value="Ribosomal_mS45"/>
</dbReference>
<dbReference type="InterPro" id="IPR009072">
    <property type="entry name" value="Histone-fold"/>
</dbReference>
<proteinExistence type="predicted"/>
<dbReference type="GO" id="GO:0003735">
    <property type="term" value="F:structural constituent of ribosome"/>
    <property type="evidence" value="ECO:0007669"/>
    <property type="project" value="TreeGrafter"/>
</dbReference>
<dbReference type="GO" id="GO:0032543">
    <property type="term" value="P:mitochondrial translation"/>
    <property type="evidence" value="ECO:0007669"/>
    <property type="project" value="TreeGrafter"/>
</dbReference>
<dbReference type="PANTHER" id="PTHR28158">
    <property type="entry name" value="37S RIBOSOMAL PROTEIN S35, MITOCHONDRIAL"/>
    <property type="match status" value="1"/>
</dbReference>
<name>A0A8H6B0V6_9HELO</name>
<dbReference type="FunFam" id="3.90.190.10:FF:000123">
    <property type="entry name" value="Similar to protein tyrosine/serine phosphatase"/>
    <property type="match status" value="1"/>
</dbReference>
<dbReference type="GO" id="GO:0005763">
    <property type="term" value="C:mitochondrial small ribosomal subunit"/>
    <property type="evidence" value="ECO:0007669"/>
    <property type="project" value="TreeGrafter"/>
</dbReference>
<dbReference type="GO" id="GO:0046982">
    <property type="term" value="F:protein heterodimerization activity"/>
    <property type="evidence" value="ECO:0007669"/>
    <property type="project" value="InterPro"/>
</dbReference>
<reference evidence="9 10" key="1">
    <citation type="journal article" date="2020" name="Phytopathology">
        <title>A high-quality genome resource of Botrytis fragariae, a new and rapidly spreading fungal pathogen causing strawberry gray mold in the U.S.A.</title>
        <authorList>
            <person name="Wu Y."/>
            <person name="Saski C.A."/>
            <person name="Schnabel G."/>
            <person name="Xiao S."/>
            <person name="Hu M."/>
        </authorList>
    </citation>
    <scope>NUCLEOTIDE SEQUENCE [LARGE SCALE GENOMIC DNA]</scope>
    <source>
        <strain evidence="9 10">BVB16</strain>
    </source>
</reference>
<dbReference type="PROSITE" id="PS00383">
    <property type="entry name" value="TYR_PHOSPHATASE_1"/>
    <property type="match status" value="1"/>
</dbReference>
<dbReference type="InterPro" id="IPR000387">
    <property type="entry name" value="Tyr_Pase_dom"/>
</dbReference>
<evidence type="ECO:0000313" key="10">
    <source>
        <dbReference type="Proteomes" id="UP000531561"/>
    </source>
</evidence>